<accession>D8JX97</accession>
<keyword evidence="15" id="KW-1185">Reference proteome</keyword>
<evidence type="ECO:0000313" key="15">
    <source>
        <dbReference type="Proteomes" id="UP000002033"/>
    </source>
</evidence>
<dbReference type="SUPFAM" id="SSF52172">
    <property type="entry name" value="CheY-like"/>
    <property type="match status" value="1"/>
</dbReference>
<dbReference type="Pfam" id="PF00072">
    <property type="entry name" value="Response_reg"/>
    <property type="match status" value="1"/>
</dbReference>
<reference evidence="15" key="1">
    <citation type="journal article" date="2011" name="J. Bacteriol.">
        <title>Genome sequences of eight morphologically diverse alphaproteobacteria.</title>
        <authorList>
            <consortium name="US DOE Joint Genome Institute"/>
            <person name="Brown P.J."/>
            <person name="Kysela D.T."/>
            <person name="Buechlein A."/>
            <person name="Hemmerich C."/>
            <person name="Brun Y.V."/>
        </authorList>
    </citation>
    <scope>NUCLEOTIDE SEQUENCE [LARGE SCALE GENOMIC DNA]</scope>
    <source>
        <strain evidence="15">ATCC 51888 / DSM 1869 / NCIB 11706 / TK 0415</strain>
    </source>
</reference>
<dbReference type="InterPro" id="IPR005467">
    <property type="entry name" value="His_kinase_dom"/>
</dbReference>
<evidence type="ECO:0000256" key="10">
    <source>
        <dbReference type="SAM" id="MobiDB-lite"/>
    </source>
</evidence>
<dbReference type="SMART" id="SM00387">
    <property type="entry name" value="HATPase_c"/>
    <property type="match status" value="2"/>
</dbReference>
<evidence type="ECO:0000256" key="3">
    <source>
        <dbReference type="ARBA" id="ARBA00022553"/>
    </source>
</evidence>
<keyword evidence="11" id="KW-1133">Transmembrane helix</keyword>
<evidence type="ECO:0000256" key="8">
    <source>
        <dbReference type="PROSITE-ProRule" id="PRU00169"/>
    </source>
</evidence>
<evidence type="ECO:0000256" key="11">
    <source>
        <dbReference type="SAM" id="Phobius"/>
    </source>
</evidence>
<feature type="coiled-coil region" evidence="9">
    <location>
        <begin position="611"/>
        <end position="642"/>
    </location>
</feature>
<evidence type="ECO:0000256" key="1">
    <source>
        <dbReference type="ARBA" id="ARBA00000085"/>
    </source>
</evidence>
<sequence>MEETLRLRQAFEAEEHELRLRQSKVACILGIVLIPAGIALDYISYPDQLLSLAAIRLVAAALIAVIYALHFWDKTTPYVRYLTMAGLLIAVASISLIIAMTDGAASTYYTGLFLILFAVGVLAPMQPFEATLLCIATLIIYIIGCSVQPEHENTVKSLLNNLYFLVLTCIISVTAVHFNYRRRFNEFQLKYKLAAQHEELSALDRLKSQFFANVSHELRTPLTLILAPVEKLKSDVASLGAPAAELLEVIENNALRLLRLVNDILGLIRLEEGRASLVKKQIDMAHFLSHTTASMKHLAAMKGIELTLSEPQGDLRIDADPDALEKIIGNVIANAIKFTPPEGRIDVAAAHEGDMVTVRIADTGIGIPPEQLPHIFDRFYQVDGSATRRHQGLGLGLALVRELITRHGGDVAVSSDSGRGTTFVLRFPQAAPESQQLAGRPEATPDRLVNDPLRAFDRKASARALTADEPAKPAQHDAPIPATATPDTRTELPLLLVVDDEPDMRRYLVTMLRETYRVIEAEDGISALEKARAAHPDLILLDVMLPGVSGLEVCRSLKERTETRAIKIIVLTARADEEAKIVALKNGADDFLIKPFSGIEVRSRIANFIRAAQLERDLQRTNVELKDSLQQLRETEAALVQNARLSALGTMAAGLLHEIGNPLNFMGTALQLAARDPTIQGDPDTADTMKDIQAGYDRIHRVVTDLRGFTAPQKPEHPRPFPIESAIDHALRFTAHVQKGINITRDISENGIVFGSQSTITQVLVNLIANAIAAVRTVEEKRQPEISISSWIQGNELFVSVRDNGTGIDPKIQSQIFDPFFSTKDVGEGMGLGLAVSHRIIANHGGSLSVKSSLGDWTEFRFNLPLSSEKEDQVPHGLVSY</sequence>
<dbReference type="AlphaFoldDB" id="D8JX97"/>
<dbReference type="InterPro" id="IPR003661">
    <property type="entry name" value="HisK_dim/P_dom"/>
</dbReference>
<dbReference type="OrthoDB" id="9813151at2"/>
<gene>
    <name evidence="14" type="ordered locus">Hden_1421</name>
</gene>
<feature type="modified residue" description="4-aspartylphosphate" evidence="8">
    <location>
        <position position="542"/>
    </location>
</feature>
<dbReference type="SMART" id="SM00388">
    <property type="entry name" value="HisKA"/>
    <property type="match status" value="2"/>
</dbReference>
<feature type="transmembrane region" description="Helical" evidence="11">
    <location>
        <begin position="25"/>
        <end position="43"/>
    </location>
</feature>
<evidence type="ECO:0000313" key="14">
    <source>
        <dbReference type="EMBL" id="ADJ23233.1"/>
    </source>
</evidence>
<dbReference type="STRING" id="582899.Hden_1421"/>
<dbReference type="PROSITE" id="PS50109">
    <property type="entry name" value="HIS_KIN"/>
    <property type="match status" value="2"/>
</dbReference>
<keyword evidence="7 11" id="KW-0472">Membrane</keyword>
<dbReference type="EMBL" id="CP002083">
    <property type="protein sequence ID" value="ADJ23233.1"/>
    <property type="molecule type" value="Genomic_DNA"/>
</dbReference>
<dbReference type="FunFam" id="3.30.565.10:FF:000006">
    <property type="entry name" value="Sensor histidine kinase WalK"/>
    <property type="match status" value="1"/>
</dbReference>
<dbReference type="InterPro" id="IPR004358">
    <property type="entry name" value="Sig_transdc_His_kin-like_C"/>
</dbReference>
<dbReference type="EC" id="2.7.13.3" evidence="2"/>
<dbReference type="FunFam" id="1.10.287.130:FF:000001">
    <property type="entry name" value="Two-component sensor histidine kinase"/>
    <property type="match status" value="1"/>
</dbReference>
<proteinExistence type="predicted"/>
<dbReference type="eggNOG" id="COG0697">
    <property type="taxonomic scope" value="Bacteria"/>
</dbReference>
<dbReference type="InterPro" id="IPR036097">
    <property type="entry name" value="HisK_dim/P_sf"/>
</dbReference>
<dbReference type="InterPro" id="IPR003594">
    <property type="entry name" value="HATPase_dom"/>
</dbReference>
<evidence type="ECO:0000256" key="2">
    <source>
        <dbReference type="ARBA" id="ARBA00012438"/>
    </source>
</evidence>
<dbReference type="Proteomes" id="UP000002033">
    <property type="component" value="Chromosome"/>
</dbReference>
<dbReference type="SMART" id="SM00448">
    <property type="entry name" value="REC"/>
    <property type="match status" value="1"/>
</dbReference>
<protein>
    <recommendedName>
        <fullName evidence="2">histidine kinase</fullName>
        <ecNumber evidence="2">2.7.13.3</ecNumber>
    </recommendedName>
</protein>
<evidence type="ECO:0000259" key="12">
    <source>
        <dbReference type="PROSITE" id="PS50109"/>
    </source>
</evidence>
<dbReference type="Pfam" id="PF02518">
    <property type="entry name" value="HATPase_c"/>
    <property type="match status" value="2"/>
</dbReference>
<dbReference type="Gene3D" id="3.30.565.10">
    <property type="entry name" value="Histidine kinase-like ATPase, C-terminal domain"/>
    <property type="match status" value="2"/>
</dbReference>
<dbReference type="KEGG" id="hdn:Hden_1421"/>
<feature type="transmembrane region" description="Helical" evidence="11">
    <location>
        <begin position="161"/>
        <end position="180"/>
    </location>
</feature>
<feature type="transmembrane region" description="Helical" evidence="11">
    <location>
        <begin position="49"/>
        <end position="69"/>
    </location>
</feature>
<feature type="domain" description="Histidine kinase" evidence="12">
    <location>
        <begin position="213"/>
        <end position="431"/>
    </location>
</feature>
<feature type="region of interest" description="Disordered" evidence="10">
    <location>
        <begin position="461"/>
        <end position="486"/>
    </location>
</feature>
<keyword evidence="9" id="KW-0175">Coiled coil</keyword>
<keyword evidence="5 14" id="KW-0418">Kinase</keyword>
<dbReference type="Gene3D" id="1.10.287.130">
    <property type="match status" value="2"/>
</dbReference>
<feature type="domain" description="Histidine kinase" evidence="12">
    <location>
        <begin position="654"/>
        <end position="868"/>
    </location>
</feature>
<dbReference type="InterPro" id="IPR011006">
    <property type="entry name" value="CheY-like_superfamily"/>
</dbReference>
<keyword evidence="3 8" id="KW-0597">Phosphoprotein</keyword>
<dbReference type="HOGENOM" id="CLU_331722_0_0_5"/>
<evidence type="ECO:0000256" key="4">
    <source>
        <dbReference type="ARBA" id="ARBA00022679"/>
    </source>
</evidence>
<keyword evidence="4" id="KW-0808">Transferase</keyword>
<dbReference type="CDD" id="cd00082">
    <property type="entry name" value="HisKA"/>
    <property type="match status" value="2"/>
</dbReference>
<dbReference type="eggNOG" id="COG4191">
    <property type="taxonomic scope" value="Bacteria"/>
</dbReference>
<dbReference type="eggNOG" id="COG5002">
    <property type="taxonomic scope" value="Bacteria"/>
</dbReference>
<evidence type="ECO:0000256" key="5">
    <source>
        <dbReference type="ARBA" id="ARBA00022777"/>
    </source>
</evidence>
<dbReference type="eggNOG" id="COG0745">
    <property type="taxonomic scope" value="Bacteria"/>
</dbReference>
<evidence type="ECO:0000256" key="6">
    <source>
        <dbReference type="ARBA" id="ARBA00023012"/>
    </source>
</evidence>
<feature type="transmembrane region" description="Helical" evidence="11">
    <location>
        <begin position="81"/>
        <end position="100"/>
    </location>
</feature>
<keyword evidence="6" id="KW-0902">Two-component regulatory system</keyword>
<dbReference type="SUPFAM" id="SSF55874">
    <property type="entry name" value="ATPase domain of HSP90 chaperone/DNA topoisomerase II/histidine kinase"/>
    <property type="match status" value="2"/>
</dbReference>
<comment type="catalytic activity">
    <reaction evidence="1">
        <text>ATP + protein L-histidine = ADP + protein N-phospho-L-histidine.</text>
        <dbReference type="EC" id="2.7.13.3"/>
    </reaction>
</comment>
<evidence type="ECO:0000256" key="7">
    <source>
        <dbReference type="ARBA" id="ARBA00023136"/>
    </source>
</evidence>
<feature type="transmembrane region" description="Helical" evidence="11">
    <location>
        <begin position="106"/>
        <end position="123"/>
    </location>
</feature>
<dbReference type="PROSITE" id="PS50110">
    <property type="entry name" value="RESPONSE_REGULATORY"/>
    <property type="match status" value="1"/>
</dbReference>
<evidence type="ECO:0000256" key="9">
    <source>
        <dbReference type="SAM" id="Coils"/>
    </source>
</evidence>
<organism evidence="14 15">
    <name type="scientific">Hyphomicrobium denitrificans (strain ATCC 51888 / DSM 1869 / NCIMB 11706 / TK 0415)</name>
    <dbReference type="NCBI Taxonomy" id="582899"/>
    <lineage>
        <taxon>Bacteria</taxon>
        <taxon>Pseudomonadati</taxon>
        <taxon>Pseudomonadota</taxon>
        <taxon>Alphaproteobacteria</taxon>
        <taxon>Hyphomicrobiales</taxon>
        <taxon>Hyphomicrobiaceae</taxon>
        <taxon>Hyphomicrobium</taxon>
    </lineage>
</organism>
<dbReference type="PRINTS" id="PR00344">
    <property type="entry name" value="BCTRLSENSOR"/>
</dbReference>
<evidence type="ECO:0000259" key="13">
    <source>
        <dbReference type="PROSITE" id="PS50110"/>
    </source>
</evidence>
<feature type="domain" description="Response regulatory" evidence="13">
    <location>
        <begin position="494"/>
        <end position="609"/>
    </location>
</feature>
<dbReference type="Pfam" id="PF00512">
    <property type="entry name" value="HisKA"/>
    <property type="match status" value="1"/>
</dbReference>
<name>D8JX97_HYPDA</name>
<dbReference type="InterPro" id="IPR036890">
    <property type="entry name" value="HATPase_C_sf"/>
</dbReference>
<keyword evidence="11" id="KW-0812">Transmembrane</keyword>
<dbReference type="SUPFAM" id="SSF47384">
    <property type="entry name" value="Homodimeric domain of signal transducing histidine kinase"/>
    <property type="match status" value="2"/>
</dbReference>
<dbReference type="Gene3D" id="3.40.50.2300">
    <property type="match status" value="1"/>
</dbReference>
<dbReference type="PANTHER" id="PTHR43547:SF2">
    <property type="entry name" value="HYBRID SIGNAL TRANSDUCTION HISTIDINE KINASE C"/>
    <property type="match status" value="1"/>
</dbReference>
<dbReference type="InterPro" id="IPR001789">
    <property type="entry name" value="Sig_transdc_resp-reg_receiver"/>
</dbReference>
<dbReference type="PANTHER" id="PTHR43547">
    <property type="entry name" value="TWO-COMPONENT HISTIDINE KINASE"/>
    <property type="match status" value="1"/>
</dbReference>
<dbReference type="GO" id="GO:0000155">
    <property type="term" value="F:phosphorelay sensor kinase activity"/>
    <property type="evidence" value="ECO:0007669"/>
    <property type="project" value="InterPro"/>
</dbReference>
<dbReference type="CDD" id="cd16922">
    <property type="entry name" value="HATPase_EvgS-ArcB-TorS-like"/>
    <property type="match status" value="1"/>
</dbReference>